<evidence type="ECO:0000313" key="2">
    <source>
        <dbReference type="Proteomes" id="UP001057402"/>
    </source>
</evidence>
<protein>
    <submittedName>
        <fullName evidence="1">Uncharacterized protein</fullName>
    </submittedName>
</protein>
<dbReference type="EMBL" id="CM042880">
    <property type="protein sequence ID" value="KAI4388439.1"/>
    <property type="molecule type" value="Genomic_DNA"/>
</dbReference>
<reference evidence="2" key="1">
    <citation type="journal article" date="2023" name="Front. Plant Sci.">
        <title>Chromosomal-level genome assembly of Melastoma candidum provides insights into trichome evolution.</title>
        <authorList>
            <person name="Zhong Y."/>
            <person name="Wu W."/>
            <person name="Sun C."/>
            <person name="Zou P."/>
            <person name="Liu Y."/>
            <person name="Dai S."/>
            <person name="Zhou R."/>
        </authorList>
    </citation>
    <scope>NUCLEOTIDE SEQUENCE [LARGE SCALE GENOMIC DNA]</scope>
</reference>
<proteinExistence type="predicted"/>
<organism evidence="1 2">
    <name type="scientific">Melastoma candidum</name>
    <dbReference type="NCBI Taxonomy" id="119954"/>
    <lineage>
        <taxon>Eukaryota</taxon>
        <taxon>Viridiplantae</taxon>
        <taxon>Streptophyta</taxon>
        <taxon>Embryophyta</taxon>
        <taxon>Tracheophyta</taxon>
        <taxon>Spermatophyta</taxon>
        <taxon>Magnoliopsida</taxon>
        <taxon>eudicotyledons</taxon>
        <taxon>Gunneridae</taxon>
        <taxon>Pentapetalae</taxon>
        <taxon>rosids</taxon>
        <taxon>malvids</taxon>
        <taxon>Myrtales</taxon>
        <taxon>Melastomataceae</taxon>
        <taxon>Melastomatoideae</taxon>
        <taxon>Melastomateae</taxon>
        <taxon>Melastoma</taxon>
    </lineage>
</organism>
<comment type="caution">
    <text evidence="1">The sequence shown here is derived from an EMBL/GenBank/DDBJ whole genome shotgun (WGS) entry which is preliminary data.</text>
</comment>
<name>A0ACB9SB79_9MYRT</name>
<evidence type="ECO:0000313" key="1">
    <source>
        <dbReference type="EMBL" id="KAI4388439.1"/>
    </source>
</evidence>
<gene>
    <name evidence="1" type="ORF">MLD38_000764</name>
</gene>
<sequence>MTPTSLNTYWSPVENKRFERALAMHDEDTPDRWQKVARDVGTGKSAEDVRRHYEVLVRDLACIESGQVPFPWYEGEAACAGDAGAKDRSMLLLRNLKL</sequence>
<dbReference type="Proteomes" id="UP001057402">
    <property type="component" value="Chromosome 1"/>
</dbReference>
<accession>A0ACB9SB79</accession>
<keyword evidence="2" id="KW-1185">Reference proteome</keyword>